<accession>A0A1L4D3H2</accession>
<dbReference type="KEGG" id="saqi:AXG55_12895"/>
<organism evidence="2 3">
    <name type="scientific">Silvanigrella aquatica</name>
    <dbReference type="NCBI Taxonomy" id="1915309"/>
    <lineage>
        <taxon>Bacteria</taxon>
        <taxon>Pseudomonadati</taxon>
        <taxon>Bdellovibrionota</taxon>
        <taxon>Oligoflexia</taxon>
        <taxon>Silvanigrellales</taxon>
        <taxon>Silvanigrellaceae</taxon>
        <taxon>Silvanigrella</taxon>
    </lineage>
</organism>
<dbReference type="EMBL" id="CP017834">
    <property type="protein sequence ID" value="APJ04744.1"/>
    <property type="molecule type" value="Genomic_DNA"/>
</dbReference>
<evidence type="ECO:0000313" key="2">
    <source>
        <dbReference type="EMBL" id="APJ04744.1"/>
    </source>
</evidence>
<feature type="signal peptide" evidence="1">
    <location>
        <begin position="1"/>
        <end position="22"/>
    </location>
</feature>
<evidence type="ECO:0000313" key="3">
    <source>
        <dbReference type="Proteomes" id="UP000184731"/>
    </source>
</evidence>
<proteinExistence type="predicted"/>
<dbReference type="AlphaFoldDB" id="A0A1L4D3H2"/>
<dbReference type="Proteomes" id="UP000184731">
    <property type="component" value="Chromosome"/>
</dbReference>
<reference evidence="2 3" key="1">
    <citation type="submission" date="2016-10" db="EMBL/GenBank/DDBJ databases">
        <title>Silvanigrella aquatica sp. nov., isolated from a freshwater lake located in the Black Forest, Germany, description of Silvanigrellaceae fam. nov., Silvanigrellales ord. nov., reclassification of the order Bdellovibrionales in the class Oligoflexia, reclassification of the families Bacteriovoracaceae and Halobacteriovoraceae in the new order Bacteriovoracales ord. nov., and reclassification of the family Pseudobacteriovoracaceae in the order Oligoflexiales.</title>
        <authorList>
            <person name="Hahn M.W."/>
            <person name="Schmidt J."/>
            <person name="Koll U."/>
            <person name="Rohde M."/>
            <person name="Verbag S."/>
            <person name="Pitt A."/>
            <person name="Nakai R."/>
            <person name="Naganuma T."/>
            <person name="Lang E."/>
        </authorList>
    </citation>
    <scope>NUCLEOTIDE SEQUENCE [LARGE SCALE GENOMIC DNA]</scope>
    <source>
        <strain evidence="2 3">MWH-Nonnen-W8red</strain>
    </source>
</reference>
<dbReference type="RefSeq" id="WP_148698502.1">
    <property type="nucleotide sequence ID" value="NZ_CP017834.1"/>
</dbReference>
<keyword evidence="1" id="KW-0732">Signal</keyword>
<dbReference type="STRING" id="1915309.AXG55_12895"/>
<keyword evidence="3" id="KW-1185">Reference proteome</keyword>
<gene>
    <name evidence="2" type="ORF">AXG55_12895</name>
</gene>
<sequence>MTQSTWLAMLLLGQTFSFVAYGQVNEENKISFDFAKMSISTYGASSPNQNDKNSGLLAEVNARKLALTNIENYFKASCQKIEKKQIGTKPGWNNYFHSQGSEIYSNGVVKVTLAAAMRDIIKPPATSPNKFVYYVDKAQNEKVTEDKSDKNSPPKKKIAFSMMFSLPGNSVQCGAAILDVGVSNKKVMIFPTKVVSSAIGLTVVKLVYDGKSELKGATPDDINIIKNSSLAEEPYIPASIIPVTVVIPQ</sequence>
<protein>
    <submittedName>
        <fullName evidence="2">Uncharacterized protein</fullName>
    </submittedName>
</protein>
<evidence type="ECO:0000256" key="1">
    <source>
        <dbReference type="SAM" id="SignalP"/>
    </source>
</evidence>
<feature type="chain" id="PRO_5012995869" evidence="1">
    <location>
        <begin position="23"/>
        <end position="249"/>
    </location>
</feature>
<dbReference type="OrthoDB" id="5294138at2"/>
<name>A0A1L4D3H2_9BACT</name>